<organism evidence="2 3">
    <name type="scientific">Kitasatospora arboriphila</name>
    <dbReference type="NCBI Taxonomy" id="258052"/>
    <lineage>
        <taxon>Bacteria</taxon>
        <taxon>Bacillati</taxon>
        <taxon>Actinomycetota</taxon>
        <taxon>Actinomycetes</taxon>
        <taxon>Kitasatosporales</taxon>
        <taxon>Streptomycetaceae</taxon>
        <taxon>Kitasatospora</taxon>
    </lineage>
</organism>
<feature type="region of interest" description="Disordered" evidence="1">
    <location>
        <begin position="1"/>
        <end position="69"/>
    </location>
</feature>
<dbReference type="EMBL" id="BAAALD010000077">
    <property type="protein sequence ID" value="GAA1109770.1"/>
    <property type="molecule type" value="Genomic_DNA"/>
</dbReference>
<dbReference type="Proteomes" id="UP001499987">
    <property type="component" value="Unassembled WGS sequence"/>
</dbReference>
<sequence>MRITIEIDDCKDAPAEQQPPSQSQPDQVAAVDIGPAPAAPDATPAMPSTDQRYESAYAPDHPAGAAPNP</sequence>
<name>A0ABP4EHG7_9ACTN</name>
<protein>
    <submittedName>
        <fullName evidence="2">Uncharacterized protein</fullName>
    </submittedName>
</protein>
<dbReference type="RefSeq" id="WP_344626762.1">
    <property type="nucleotide sequence ID" value="NZ_BAAALD010000077.1"/>
</dbReference>
<evidence type="ECO:0000313" key="3">
    <source>
        <dbReference type="Proteomes" id="UP001499987"/>
    </source>
</evidence>
<comment type="caution">
    <text evidence="2">The sequence shown here is derived from an EMBL/GenBank/DDBJ whole genome shotgun (WGS) entry which is preliminary data.</text>
</comment>
<feature type="compositionally biased region" description="Low complexity" evidence="1">
    <location>
        <begin position="15"/>
        <end position="47"/>
    </location>
</feature>
<reference evidence="3" key="1">
    <citation type="journal article" date="2019" name="Int. J. Syst. Evol. Microbiol.">
        <title>The Global Catalogue of Microorganisms (GCM) 10K type strain sequencing project: providing services to taxonomists for standard genome sequencing and annotation.</title>
        <authorList>
            <consortium name="The Broad Institute Genomics Platform"/>
            <consortium name="The Broad Institute Genome Sequencing Center for Infectious Disease"/>
            <person name="Wu L."/>
            <person name="Ma J."/>
        </authorList>
    </citation>
    <scope>NUCLEOTIDE SEQUENCE [LARGE SCALE GENOMIC DNA]</scope>
    <source>
        <strain evidence="3">JCM 13002</strain>
    </source>
</reference>
<gene>
    <name evidence="2" type="ORF">GCM10009663_59200</name>
</gene>
<evidence type="ECO:0000313" key="2">
    <source>
        <dbReference type="EMBL" id="GAA1109770.1"/>
    </source>
</evidence>
<keyword evidence="3" id="KW-1185">Reference proteome</keyword>
<evidence type="ECO:0000256" key="1">
    <source>
        <dbReference type="SAM" id="MobiDB-lite"/>
    </source>
</evidence>
<proteinExistence type="predicted"/>
<accession>A0ABP4EHG7</accession>